<protein>
    <submittedName>
        <fullName evidence="7">Lysyl-tRNA synthetase</fullName>
    </submittedName>
</protein>
<dbReference type="FunFam" id="3.30.930.10:FF:000017">
    <property type="entry name" value="Elongation factor P--(R)-beta-lysine ligase"/>
    <property type="match status" value="1"/>
</dbReference>
<evidence type="ECO:0000259" key="6">
    <source>
        <dbReference type="PROSITE" id="PS50862"/>
    </source>
</evidence>
<dbReference type="PANTHER" id="PTHR42918:SF6">
    <property type="entry name" value="ELONGATION FACTOR P--(R)-BETA-LYSINE LIGASE"/>
    <property type="match status" value="1"/>
</dbReference>
<name>A4BE55_9GAMM</name>
<dbReference type="AlphaFoldDB" id="A4BE55"/>
<keyword evidence="8" id="KW-1185">Reference proteome</keyword>
<keyword evidence="7" id="KW-0030">Aminoacyl-tRNA synthetase</keyword>
<dbReference type="InterPro" id="IPR004525">
    <property type="entry name" value="EpmA"/>
</dbReference>
<dbReference type="GO" id="GO:0005524">
    <property type="term" value="F:ATP binding"/>
    <property type="evidence" value="ECO:0007669"/>
    <property type="project" value="UniProtKB-KW"/>
</dbReference>
<dbReference type="NCBIfam" id="NF006828">
    <property type="entry name" value="PRK09350.1"/>
    <property type="match status" value="1"/>
</dbReference>
<dbReference type="EMBL" id="AAOE01000009">
    <property type="protein sequence ID" value="EAR09533.1"/>
    <property type="molecule type" value="Genomic_DNA"/>
</dbReference>
<dbReference type="SUPFAM" id="SSF55681">
    <property type="entry name" value="Class II aaRS and biotin synthetases"/>
    <property type="match status" value="1"/>
</dbReference>
<dbReference type="InterPro" id="IPR045864">
    <property type="entry name" value="aa-tRNA-synth_II/BPL/LPL"/>
</dbReference>
<proteinExistence type="predicted"/>
<dbReference type="Pfam" id="PF00152">
    <property type="entry name" value="tRNA-synt_2"/>
    <property type="match status" value="1"/>
</dbReference>
<reference evidence="7 8" key="1">
    <citation type="submission" date="2006-02" db="EMBL/GenBank/DDBJ databases">
        <authorList>
            <person name="Pinhassi J."/>
            <person name="Pedros-Alio C."/>
            <person name="Ferriera S."/>
            <person name="Johnson J."/>
            <person name="Kravitz S."/>
            <person name="Halpern A."/>
            <person name="Remington K."/>
            <person name="Beeson K."/>
            <person name="Tran B."/>
            <person name="Rogers Y.-H."/>
            <person name="Friedman R."/>
            <person name="Venter J.C."/>
        </authorList>
    </citation>
    <scope>NUCLEOTIDE SEQUENCE [LARGE SCALE GENOMIC DNA]</scope>
    <source>
        <strain evidence="7 8">MED297</strain>
    </source>
</reference>
<evidence type="ECO:0000313" key="7">
    <source>
        <dbReference type="EMBL" id="EAR09533.1"/>
    </source>
</evidence>
<comment type="caution">
    <text evidence="7">The sequence shown here is derived from an EMBL/GenBank/DDBJ whole genome shotgun (WGS) entry which is preliminary data.</text>
</comment>
<evidence type="ECO:0000256" key="2">
    <source>
        <dbReference type="ARBA" id="ARBA00022598"/>
    </source>
</evidence>
<dbReference type="NCBIfam" id="TIGR00462">
    <property type="entry name" value="genX"/>
    <property type="match status" value="1"/>
</dbReference>
<gene>
    <name evidence="7" type="ORF">MED297_12417</name>
</gene>
<evidence type="ECO:0000256" key="3">
    <source>
        <dbReference type="ARBA" id="ARBA00022741"/>
    </source>
</evidence>
<dbReference type="OrthoDB" id="9802326at2"/>
<dbReference type="GO" id="GO:0005829">
    <property type="term" value="C:cytosol"/>
    <property type="evidence" value="ECO:0007669"/>
    <property type="project" value="TreeGrafter"/>
</dbReference>
<organism evidence="7 8">
    <name type="scientific">Reinekea blandensis MED297</name>
    <dbReference type="NCBI Taxonomy" id="314283"/>
    <lineage>
        <taxon>Bacteria</taxon>
        <taxon>Pseudomonadati</taxon>
        <taxon>Pseudomonadota</taxon>
        <taxon>Gammaproteobacteria</taxon>
        <taxon>Oceanospirillales</taxon>
        <taxon>Saccharospirillaceae</taxon>
        <taxon>Reinekea</taxon>
    </lineage>
</organism>
<sequence length="316" mass="35686">MPNPQWQPTASIQTLRRRAEILAEIRRYFQQHQVLEVETPILSSYGGTDVNLDAWQTAEGLTLHTSPEFAMKRLLAAGSGDIYQICRVFRQDEQGQRHQPEFTMLEWYRVGFQENELMDDVATLIEHVSGIRELPRQVITYAQAFEAQGLPDPHRASLDMLQAAVRSRLNAAPDNWKRDECLDALMAMVVEPSLPAETLVFVQNFPSSQAALAQHSRIDGVLVARRFELFWGGMELANGYYELTDAQEQAKRFEQDCQDRLANGQAIPKLDERFLAALSQGMPECSGVALGLDRLIMKLLGKAHIDEVVAFPLAFN</sequence>
<keyword evidence="2" id="KW-0436">Ligase</keyword>
<dbReference type="PANTHER" id="PTHR42918">
    <property type="entry name" value="LYSYL-TRNA SYNTHETASE"/>
    <property type="match status" value="1"/>
</dbReference>
<comment type="catalytic activity">
    <reaction evidence="5">
        <text>D-beta-lysine + L-lysyl-[protein] + ATP = N(6)-((3R)-3,6-diaminohexanoyl)-L-lysyl-[protein] + AMP + diphosphate + H(+)</text>
        <dbReference type="Rhea" id="RHEA:83435"/>
        <dbReference type="Rhea" id="RHEA-COMP:9752"/>
        <dbReference type="Rhea" id="RHEA-COMP:20131"/>
        <dbReference type="ChEBI" id="CHEBI:15378"/>
        <dbReference type="ChEBI" id="CHEBI:29969"/>
        <dbReference type="ChEBI" id="CHEBI:30616"/>
        <dbReference type="ChEBI" id="CHEBI:33019"/>
        <dbReference type="ChEBI" id="CHEBI:84138"/>
        <dbReference type="ChEBI" id="CHEBI:156053"/>
        <dbReference type="ChEBI" id="CHEBI:456215"/>
    </reaction>
    <physiologicalReaction direction="left-to-right" evidence="5">
        <dbReference type="Rhea" id="RHEA:83436"/>
    </physiologicalReaction>
</comment>
<evidence type="ECO:0000256" key="1">
    <source>
        <dbReference type="ARBA" id="ARBA00011738"/>
    </source>
</evidence>
<dbReference type="STRING" id="314283.MED297_12417"/>
<comment type="subunit">
    <text evidence="1">Homodimer.</text>
</comment>
<dbReference type="RefSeq" id="WP_008042221.1">
    <property type="nucleotide sequence ID" value="NZ_CH724149.1"/>
</dbReference>
<dbReference type="InterPro" id="IPR018149">
    <property type="entry name" value="Lys-tRNA-synth_II_C"/>
</dbReference>
<evidence type="ECO:0000256" key="4">
    <source>
        <dbReference type="ARBA" id="ARBA00022840"/>
    </source>
</evidence>
<keyword evidence="3" id="KW-0547">Nucleotide-binding</keyword>
<dbReference type="GO" id="GO:0006430">
    <property type="term" value="P:lysyl-tRNA aminoacylation"/>
    <property type="evidence" value="ECO:0007669"/>
    <property type="project" value="InterPro"/>
</dbReference>
<accession>A4BE55</accession>
<dbReference type="Gene3D" id="3.30.930.10">
    <property type="entry name" value="Bira Bifunctional Protein, Domain 2"/>
    <property type="match status" value="1"/>
</dbReference>
<dbReference type="GO" id="GO:0000049">
    <property type="term" value="F:tRNA binding"/>
    <property type="evidence" value="ECO:0007669"/>
    <property type="project" value="TreeGrafter"/>
</dbReference>
<evidence type="ECO:0000256" key="5">
    <source>
        <dbReference type="ARBA" id="ARBA00052794"/>
    </source>
</evidence>
<dbReference type="InterPro" id="IPR006195">
    <property type="entry name" value="aa-tRNA-synth_II"/>
</dbReference>
<dbReference type="PROSITE" id="PS50862">
    <property type="entry name" value="AA_TRNA_LIGASE_II"/>
    <property type="match status" value="1"/>
</dbReference>
<dbReference type="HOGENOM" id="CLU_008255_1_1_6"/>
<dbReference type="GO" id="GO:0004824">
    <property type="term" value="F:lysine-tRNA ligase activity"/>
    <property type="evidence" value="ECO:0007669"/>
    <property type="project" value="InterPro"/>
</dbReference>
<dbReference type="InterPro" id="IPR004364">
    <property type="entry name" value="Aa-tRNA-synt_II"/>
</dbReference>
<dbReference type="PRINTS" id="PR00982">
    <property type="entry name" value="TRNASYNTHLYS"/>
</dbReference>
<keyword evidence="4" id="KW-0067">ATP-binding</keyword>
<dbReference type="Proteomes" id="UP000005953">
    <property type="component" value="Unassembled WGS sequence"/>
</dbReference>
<feature type="domain" description="Aminoacyl-transfer RNA synthetases class-II family profile" evidence="6">
    <location>
        <begin position="18"/>
        <end position="312"/>
    </location>
</feature>
<evidence type="ECO:0000313" key="8">
    <source>
        <dbReference type="Proteomes" id="UP000005953"/>
    </source>
</evidence>